<dbReference type="AlphaFoldDB" id="A0A368KE83"/>
<organism evidence="2 3">
    <name type="scientific">Rhodanobacter denitrificans</name>
    <dbReference type="NCBI Taxonomy" id="666685"/>
    <lineage>
        <taxon>Bacteria</taxon>
        <taxon>Pseudomonadati</taxon>
        <taxon>Pseudomonadota</taxon>
        <taxon>Gammaproteobacteria</taxon>
        <taxon>Lysobacterales</taxon>
        <taxon>Rhodanobacteraceae</taxon>
        <taxon>Rhodanobacter</taxon>
    </lineage>
</organism>
<dbReference type="SUPFAM" id="SSF88713">
    <property type="entry name" value="Glycoside hydrolase/deacetylase"/>
    <property type="match status" value="1"/>
</dbReference>
<reference evidence="2 3" key="1">
    <citation type="submission" date="2018-05" db="EMBL/GenBank/DDBJ databases">
        <title>Draft genome sequence of Rhodanobacter denitrificans Yn1 isolated from gold copper mine.</title>
        <authorList>
            <person name="Yang N."/>
            <person name="Mazhar H.S."/>
            <person name="Rensing C."/>
        </authorList>
    </citation>
    <scope>NUCLEOTIDE SEQUENCE [LARGE SCALE GENOMIC DNA]</scope>
    <source>
        <strain evidence="2 3">Yn1</strain>
    </source>
</reference>
<evidence type="ECO:0000313" key="2">
    <source>
        <dbReference type="EMBL" id="RCS30224.1"/>
    </source>
</evidence>
<dbReference type="Pfam" id="PF11959">
    <property type="entry name" value="DUF3473"/>
    <property type="match status" value="1"/>
</dbReference>
<sequence length="303" mass="34871">MNKLPPPPEPLVNAMTVDVEDYFQVAAFEKCIRREDWPRWPIRVEDNTRRVLELFAGHGVHATFFVLGWVAERFPVLVRDISAGGHEIASHGFGHERLTNLSRSEFRDGITRTKCLLEDLTGTAVVGYRAPSYSIGPGTLWAHEELREAGYRYSSSIVPIHHDLYGMPGAPRFAFFTERFGLLEIPVTTVRRWGRNWPCGGGGYFRLLPYALFRRGLRRVNRGEQSSGVFYFHPWEIDPQQPRVPGVTLKNRLRHSLNLTRTAPRLDRLMRDFRFDRMDRVFSVDAYADYPVVALQAAELRVN</sequence>
<dbReference type="InterPro" id="IPR022560">
    <property type="entry name" value="DUF3473"/>
</dbReference>
<dbReference type="PANTHER" id="PTHR47561">
    <property type="entry name" value="POLYSACCHARIDE DEACETYLASE FAMILY PROTEIN (AFU_ORTHOLOGUE AFUA_6G05030)"/>
    <property type="match status" value="1"/>
</dbReference>
<dbReference type="OrthoDB" id="276604at2"/>
<dbReference type="Gene3D" id="3.20.20.370">
    <property type="entry name" value="Glycoside hydrolase/deacetylase"/>
    <property type="match status" value="1"/>
</dbReference>
<dbReference type="InterPro" id="IPR002509">
    <property type="entry name" value="NODB_dom"/>
</dbReference>
<proteinExistence type="predicted"/>
<dbReference type="InterPro" id="IPR011330">
    <property type="entry name" value="Glyco_hydro/deAcase_b/a-brl"/>
</dbReference>
<feature type="domain" description="NodB homology" evidence="1">
    <location>
        <begin position="26"/>
        <end position="303"/>
    </location>
</feature>
<dbReference type="GO" id="GO:0016810">
    <property type="term" value="F:hydrolase activity, acting on carbon-nitrogen (but not peptide) bonds"/>
    <property type="evidence" value="ECO:0007669"/>
    <property type="project" value="InterPro"/>
</dbReference>
<dbReference type="EMBL" id="QFWQ01000005">
    <property type="protein sequence ID" value="RCS30224.1"/>
    <property type="molecule type" value="Genomic_DNA"/>
</dbReference>
<accession>A0A368KE83</accession>
<evidence type="ECO:0000259" key="1">
    <source>
        <dbReference type="PROSITE" id="PS51677"/>
    </source>
</evidence>
<dbReference type="Proteomes" id="UP000252387">
    <property type="component" value="Unassembled WGS sequence"/>
</dbReference>
<dbReference type="PANTHER" id="PTHR47561:SF1">
    <property type="entry name" value="POLYSACCHARIDE DEACETYLASE FAMILY PROTEIN (AFU_ORTHOLOGUE AFUA_6G05030)"/>
    <property type="match status" value="1"/>
</dbReference>
<dbReference type="Pfam" id="PF01522">
    <property type="entry name" value="Polysacc_deac_1"/>
    <property type="match status" value="1"/>
</dbReference>
<dbReference type="GO" id="GO:0005975">
    <property type="term" value="P:carbohydrate metabolic process"/>
    <property type="evidence" value="ECO:0007669"/>
    <property type="project" value="InterPro"/>
</dbReference>
<comment type="caution">
    <text evidence="2">The sequence shown here is derived from an EMBL/GenBank/DDBJ whole genome shotgun (WGS) entry which is preliminary data.</text>
</comment>
<name>A0A368KE83_9GAMM</name>
<dbReference type="PROSITE" id="PS51677">
    <property type="entry name" value="NODB"/>
    <property type="match status" value="1"/>
</dbReference>
<protein>
    <submittedName>
        <fullName evidence="2">DUF3473 domain-containing protein</fullName>
    </submittedName>
</protein>
<dbReference type="CDD" id="cd10941">
    <property type="entry name" value="CE4_PuuE_HpPgdA_like_2"/>
    <property type="match status" value="1"/>
</dbReference>
<dbReference type="NCBIfam" id="TIGR03006">
    <property type="entry name" value="pepcterm_polyde"/>
    <property type="match status" value="1"/>
</dbReference>
<evidence type="ECO:0000313" key="3">
    <source>
        <dbReference type="Proteomes" id="UP000252387"/>
    </source>
</evidence>
<dbReference type="InterPro" id="IPR014344">
    <property type="entry name" value="XrtA_polysacc_deacetyl"/>
</dbReference>
<dbReference type="RefSeq" id="WP_114342815.1">
    <property type="nucleotide sequence ID" value="NZ_QFWQ01000005.1"/>
</dbReference>
<gene>
    <name evidence="2" type="ORF">DEO45_09220</name>
</gene>
<dbReference type="InterPro" id="IPR045235">
    <property type="entry name" value="PuuE_HpPgdA-like"/>
</dbReference>
<keyword evidence="3" id="KW-1185">Reference proteome</keyword>